<proteinExistence type="predicted"/>
<dbReference type="Proteomes" id="UP000054937">
    <property type="component" value="Unassembled WGS sequence"/>
</dbReference>
<organism evidence="2 3">
    <name type="scientific">Pseudocohnilembus persalinus</name>
    <name type="common">Ciliate</name>
    <dbReference type="NCBI Taxonomy" id="266149"/>
    <lineage>
        <taxon>Eukaryota</taxon>
        <taxon>Sar</taxon>
        <taxon>Alveolata</taxon>
        <taxon>Ciliophora</taxon>
        <taxon>Intramacronucleata</taxon>
        <taxon>Oligohymenophorea</taxon>
        <taxon>Scuticociliatia</taxon>
        <taxon>Philasterida</taxon>
        <taxon>Pseudocohnilembidae</taxon>
        <taxon>Pseudocohnilembus</taxon>
    </lineage>
</organism>
<dbReference type="InParanoid" id="A0A0V0R4M8"/>
<dbReference type="EMBL" id="LDAU01000050">
    <property type="protein sequence ID" value="KRX09444.1"/>
    <property type="molecule type" value="Genomic_DNA"/>
</dbReference>
<evidence type="ECO:0000313" key="3">
    <source>
        <dbReference type="Proteomes" id="UP000054937"/>
    </source>
</evidence>
<comment type="caution">
    <text evidence="2">The sequence shown here is derived from an EMBL/GenBank/DDBJ whole genome shotgun (WGS) entry which is preliminary data.</text>
</comment>
<name>A0A0V0R4M8_PSEPJ</name>
<evidence type="ECO:0000256" key="1">
    <source>
        <dbReference type="SAM" id="Coils"/>
    </source>
</evidence>
<reference evidence="2 3" key="1">
    <citation type="journal article" date="2015" name="Sci. Rep.">
        <title>Genome of the facultative scuticociliatosis pathogen Pseudocohnilembus persalinus provides insight into its virulence through horizontal gene transfer.</title>
        <authorList>
            <person name="Xiong J."/>
            <person name="Wang G."/>
            <person name="Cheng J."/>
            <person name="Tian M."/>
            <person name="Pan X."/>
            <person name="Warren A."/>
            <person name="Jiang C."/>
            <person name="Yuan D."/>
            <person name="Miao W."/>
        </authorList>
    </citation>
    <scope>NUCLEOTIDE SEQUENCE [LARGE SCALE GENOMIC DNA]</scope>
    <source>
        <strain evidence="2">36N120E</strain>
    </source>
</reference>
<keyword evidence="1" id="KW-0175">Coiled coil</keyword>
<gene>
    <name evidence="2" type="ORF">PPERSA_01644</name>
</gene>
<sequence length="382" mass="45811">MNCNIHQDQIIVAINFNKIHDKKLFCQNCLIEQINLSENYNNNQKLNLVKIEDLFENKNEQKKLIDEIEQYPFDEQGKNLKNLLKKLQSLANNQMNQEMQKQMINYALNNFEKNINQQIQSLKKTIFTYFQNYNYKKNFENVQQLYNDNYDLQELQQTLNSNKNEQKLEGDIDNFTINLEHKIKDFLTKKNQNQQQNFDIVNEQLKESQKLFGLKNIQQQLEKINSEFYNITSKLLRIYEEKKENIPLQKSEVGLPDAYNTILYSQEQFSEIKLRLNFLKTLRKQQDCHFFVGLMKEEFKDKLGYNHDLPCICLSCNYDIEEVEIEQKLLDQNNITQFTVYCQNQVIYQDEIQNQLIQQDQQSESNLLPKHRIFINFSQDNA</sequence>
<accession>A0A0V0R4M8</accession>
<feature type="coiled-coil region" evidence="1">
    <location>
        <begin position="51"/>
        <end position="100"/>
    </location>
</feature>
<protein>
    <submittedName>
        <fullName evidence="2">Uncharacterized protein</fullName>
    </submittedName>
</protein>
<evidence type="ECO:0000313" key="2">
    <source>
        <dbReference type="EMBL" id="KRX09444.1"/>
    </source>
</evidence>
<keyword evidence="3" id="KW-1185">Reference proteome</keyword>
<dbReference type="AlphaFoldDB" id="A0A0V0R4M8"/>